<dbReference type="RefSeq" id="XP_031922428.1">
    <property type="nucleotide sequence ID" value="XM_032076918.1"/>
</dbReference>
<gene>
    <name evidence="1" type="ORF">BDV27DRAFT_55415</name>
</gene>
<dbReference type="GeneID" id="43661364"/>
<reference evidence="1 2" key="1">
    <citation type="submission" date="2019-04" db="EMBL/GenBank/DDBJ databases">
        <title>Friends and foes A comparative genomics studyof 23 Aspergillus species from section Flavi.</title>
        <authorList>
            <consortium name="DOE Joint Genome Institute"/>
            <person name="Kjaerbolling I."/>
            <person name="Vesth T."/>
            <person name="Frisvad J.C."/>
            <person name="Nybo J.L."/>
            <person name="Theobald S."/>
            <person name="Kildgaard S."/>
            <person name="Isbrandt T."/>
            <person name="Kuo A."/>
            <person name="Sato A."/>
            <person name="Lyhne E.K."/>
            <person name="Kogle M.E."/>
            <person name="Wiebenga A."/>
            <person name="Kun R.S."/>
            <person name="Lubbers R.J."/>
            <person name="Makela M.R."/>
            <person name="Barry K."/>
            <person name="Chovatia M."/>
            <person name="Clum A."/>
            <person name="Daum C."/>
            <person name="Haridas S."/>
            <person name="He G."/>
            <person name="LaButti K."/>
            <person name="Lipzen A."/>
            <person name="Mondo S."/>
            <person name="Riley R."/>
            <person name="Salamov A."/>
            <person name="Simmons B.A."/>
            <person name="Magnuson J.K."/>
            <person name="Henrissat B."/>
            <person name="Mortensen U.H."/>
            <person name="Larsen T.O."/>
            <person name="Devries R.P."/>
            <person name="Grigoriev I.V."/>
            <person name="Machida M."/>
            <person name="Baker S.E."/>
            <person name="Andersen M.R."/>
        </authorList>
    </citation>
    <scope>NUCLEOTIDE SEQUENCE [LARGE SCALE GENOMIC DNA]</scope>
    <source>
        <strain evidence="1 2">CBS 763.97</strain>
    </source>
</reference>
<accession>A0A5N6ZP08</accession>
<dbReference type="AlphaFoldDB" id="A0A5N6ZP08"/>
<name>A0A5N6ZP08_9EURO</name>
<organism evidence="1 2">
    <name type="scientific">Aspergillus caelatus</name>
    <dbReference type="NCBI Taxonomy" id="61420"/>
    <lineage>
        <taxon>Eukaryota</taxon>
        <taxon>Fungi</taxon>
        <taxon>Dikarya</taxon>
        <taxon>Ascomycota</taxon>
        <taxon>Pezizomycotina</taxon>
        <taxon>Eurotiomycetes</taxon>
        <taxon>Eurotiomycetidae</taxon>
        <taxon>Eurotiales</taxon>
        <taxon>Aspergillaceae</taxon>
        <taxon>Aspergillus</taxon>
        <taxon>Aspergillus subgen. Circumdati</taxon>
    </lineage>
</organism>
<keyword evidence="2" id="KW-1185">Reference proteome</keyword>
<proteinExistence type="predicted"/>
<protein>
    <submittedName>
        <fullName evidence="1">Uncharacterized protein</fullName>
    </submittedName>
</protein>
<dbReference type="EMBL" id="ML737831">
    <property type="protein sequence ID" value="KAE8359347.1"/>
    <property type="molecule type" value="Genomic_DNA"/>
</dbReference>
<evidence type="ECO:0000313" key="2">
    <source>
        <dbReference type="Proteomes" id="UP000326268"/>
    </source>
</evidence>
<sequence length="84" mass="9016">MKISGIAACCLPPELILSCIARVMSVSQLNSRCNIYGSIPGPVLDASLNVMLLRSLLHGTSWQILGNLIGKACCTFKEVISPQR</sequence>
<evidence type="ECO:0000313" key="1">
    <source>
        <dbReference type="EMBL" id="KAE8359347.1"/>
    </source>
</evidence>
<dbReference type="Proteomes" id="UP000326268">
    <property type="component" value="Unassembled WGS sequence"/>
</dbReference>